<gene>
    <name evidence="3" type="ORF">R9X50_00109100</name>
</gene>
<keyword evidence="4" id="KW-1185">Reference proteome</keyword>
<dbReference type="InterPro" id="IPR007312">
    <property type="entry name" value="Phosphoesterase"/>
</dbReference>
<feature type="signal peptide" evidence="2">
    <location>
        <begin position="1"/>
        <end position="20"/>
    </location>
</feature>
<dbReference type="CDD" id="cd16014">
    <property type="entry name" value="PLC"/>
    <property type="match status" value="1"/>
</dbReference>
<dbReference type="Pfam" id="PF04185">
    <property type="entry name" value="Phosphoesterase"/>
    <property type="match status" value="1"/>
</dbReference>
<name>A0AAQ3R5I0_9PEZI</name>
<evidence type="ECO:0000313" key="3">
    <source>
        <dbReference type="EMBL" id="WPG98303.1"/>
    </source>
</evidence>
<evidence type="ECO:0000256" key="2">
    <source>
        <dbReference type="SAM" id="SignalP"/>
    </source>
</evidence>
<evidence type="ECO:0000256" key="1">
    <source>
        <dbReference type="ARBA" id="ARBA00022801"/>
    </source>
</evidence>
<dbReference type="PANTHER" id="PTHR31956:SF1">
    <property type="entry name" value="NON-SPECIFIC PHOSPHOLIPASE C1"/>
    <property type="match status" value="1"/>
</dbReference>
<sequence length="638" mass="71080">MVFSKPSLTWATVFVAAASAGSLNDIKHVVLFMQENRAFDHYYGSMAGVRGFADPNVQINPDNTTVFHQLDPNSNVTYLTPWYWNYLGGDYYESTQCTTVGDNSYDVMQTSLNGGLNNKWPSSSAFTLAYYKRRDIPTHWSIADGWTIADMYQESVLAATDPNRVHWMSGTVNQAGSPSNPDGKGSIIIDNNATPGCDTEPNINCYPFTWKTVPEYWQEAGVKWQLYQDADNFEDNMLAYFQQYQDASKNKSNPLTKYGNSYIGLDKFYSDAMNGTLPEISIIIGPAELAEHPPYIPKDGGWLQKQVVDAVTKGKSAKNTALLISYDEGGGYADHVVPFTAPKGTKGEWIEDPYNKYGEVPIGPGFRIPFTVISPWTRGGNVFTEHADHTSQILFVEKWLAAKGYKNIQSKEVNPWRREHMSDLVNMFDFDHPDYSVPNVVDQAAPLRDTSQPDPEDGLLGALYGNYIGTTKCQSDYKNHYPPVPYGEDNVNQDMSKIPEQGFKAVRGTLTEGRYLTFEHSGYALTNNGHGHLTASKATAKHEQISQRWILHQQGLGDSNVFIIQSAKDKTYLKINMQLTKNIKDATQFTIKSLGTPKGYTIQAANGQGLTTTSWGGIEQYQGFSPAGLSVFSVTYQQ</sequence>
<keyword evidence="1" id="KW-0378">Hydrolase</keyword>
<feature type="chain" id="PRO_5042854090" description="Non-hemolytic phospholipase C" evidence="2">
    <location>
        <begin position="21"/>
        <end position="638"/>
    </location>
</feature>
<dbReference type="Proteomes" id="UP001303373">
    <property type="component" value="Chromosome 2"/>
</dbReference>
<reference evidence="3 4" key="1">
    <citation type="submission" date="2023-11" db="EMBL/GenBank/DDBJ databases">
        <title>An acidophilic fungus is an integral part of prey digestion in a carnivorous sundew plant.</title>
        <authorList>
            <person name="Tsai I.J."/>
        </authorList>
    </citation>
    <scope>NUCLEOTIDE SEQUENCE [LARGE SCALE GENOMIC DNA]</scope>
    <source>
        <strain evidence="3">169a</strain>
    </source>
</reference>
<dbReference type="Gene3D" id="3.40.720.10">
    <property type="entry name" value="Alkaline Phosphatase, subunit A"/>
    <property type="match status" value="1"/>
</dbReference>
<dbReference type="PANTHER" id="PTHR31956">
    <property type="entry name" value="NON-SPECIFIC PHOSPHOLIPASE C4-RELATED"/>
    <property type="match status" value="1"/>
</dbReference>
<proteinExistence type="predicted"/>
<keyword evidence="2" id="KW-0732">Signal</keyword>
<dbReference type="GO" id="GO:0042578">
    <property type="term" value="F:phosphoric ester hydrolase activity"/>
    <property type="evidence" value="ECO:0007669"/>
    <property type="project" value="UniProtKB-ARBA"/>
</dbReference>
<evidence type="ECO:0000313" key="4">
    <source>
        <dbReference type="Proteomes" id="UP001303373"/>
    </source>
</evidence>
<dbReference type="AlphaFoldDB" id="A0AAQ3R5I0"/>
<dbReference type="EMBL" id="CP138581">
    <property type="protein sequence ID" value="WPG98303.1"/>
    <property type="molecule type" value="Genomic_DNA"/>
</dbReference>
<evidence type="ECO:0008006" key="5">
    <source>
        <dbReference type="Google" id="ProtNLM"/>
    </source>
</evidence>
<organism evidence="3 4">
    <name type="scientific">Acrodontium crateriforme</name>
    <dbReference type="NCBI Taxonomy" id="150365"/>
    <lineage>
        <taxon>Eukaryota</taxon>
        <taxon>Fungi</taxon>
        <taxon>Dikarya</taxon>
        <taxon>Ascomycota</taxon>
        <taxon>Pezizomycotina</taxon>
        <taxon>Dothideomycetes</taxon>
        <taxon>Dothideomycetidae</taxon>
        <taxon>Mycosphaerellales</taxon>
        <taxon>Teratosphaeriaceae</taxon>
        <taxon>Acrodontium</taxon>
    </lineage>
</organism>
<accession>A0AAQ3R5I0</accession>
<protein>
    <recommendedName>
        <fullName evidence="5">Non-hemolytic phospholipase C</fullName>
    </recommendedName>
</protein>
<dbReference type="InterPro" id="IPR017850">
    <property type="entry name" value="Alkaline_phosphatase_core_sf"/>
</dbReference>